<protein>
    <submittedName>
        <fullName evidence="3">Uncharacterized protein</fullName>
    </submittedName>
</protein>
<keyword evidence="4" id="KW-1185">Reference proteome</keyword>
<evidence type="ECO:0000256" key="2">
    <source>
        <dbReference type="ARBA" id="ARBA00022840"/>
    </source>
</evidence>
<dbReference type="STRING" id="1088818.A0A2H9ZSH9"/>
<evidence type="ECO:0000313" key="4">
    <source>
        <dbReference type="Proteomes" id="UP000236161"/>
    </source>
</evidence>
<keyword evidence="1" id="KW-0547">Nucleotide-binding</keyword>
<dbReference type="EMBL" id="KZ454389">
    <property type="protein sequence ID" value="PKA46243.1"/>
    <property type="molecule type" value="Genomic_DNA"/>
</dbReference>
<dbReference type="OrthoDB" id="779603at2759"/>
<name>A0A2H9ZSH9_9ASPA</name>
<proteinExistence type="predicted"/>
<dbReference type="InterPro" id="IPR013126">
    <property type="entry name" value="Hsp_70_fam"/>
</dbReference>
<evidence type="ECO:0000313" key="3">
    <source>
        <dbReference type="EMBL" id="PKA46243.1"/>
    </source>
</evidence>
<organism evidence="3 4">
    <name type="scientific">Apostasia shenzhenica</name>
    <dbReference type="NCBI Taxonomy" id="1088818"/>
    <lineage>
        <taxon>Eukaryota</taxon>
        <taxon>Viridiplantae</taxon>
        <taxon>Streptophyta</taxon>
        <taxon>Embryophyta</taxon>
        <taxon>Tracheophyta</taxon>
        <taxon>Spermatophyta</taxon>
        <taxon>Magnoliopsida</taxon>
        <taxon>Liliopsida</taxon>
        <taxon>Asparagales</taxon>
        <taxon>Orchidaceae</taxon>
        <taxon>Apostasioideae</taxon>
        <taxon>Apostasia</taxon>
    </lineage>
</organism>
<dbReference type="Proteomes" id="UP000236161">
    <property type="component" value="Unassembled WGS sequence"/>
</dbReference>
<gene>
    <name evidence="3" type="ORF">AXF42_Ash019994</name>
</gene>
<dbReference type="AlphaFoldDB" id="A0A2H9ZSH9"/>
<reference evidence="3 4" key="1">
    <citation type="journal article" date="2017" name="Nature">
        <title>The Apostasia genome and the evolution of orchids.</title>
        <authorList>
            <person name="Zhang G.Q."/>
            <person name="Liu K.W."/>
            <person name="Li Z."/>
            <person name="Lohaus R."/>
            <person name="Hsiao Y.Y."/>
            <person name="Niu S.C."/>
            <person name="Wang J.Y."/>
            <person name="Lin Y.C."/>
            <person name="Xu Q."/>
            <person name="Chen L.J."/>
            <person name="Yoshida K."/>
            <person name="Fujiwara S."/>
            <person name="Wang Z.W."/>
            <person name="Zhang Y.Q."/>
            <person name="Mitsuda N."/>
            <person name="Wang M."/>
            <person name="Liu G.H."/>
            <person name="Pecoraro L."/>
            <person name="Huang H.X."/>
            <person name="Xiao X.J."/>
            <person name="Lin M."/>
            <person name="Wu X.Y."/>
            <person name="Wu W.L."/>
            <person name="Chen Y.Y."/>
            <person name="Chang S.B."/>
            <person name="Sakamoto S."/>
            <person name="Ohme-Takagi M."/>
            <person name="Yagi M."/>
            <person name="Zeng S.J."/>
            <person name="Shen C.Y."/>
            <person name="Yeh C.M."/>
            <person name="Luo Y.B."/>
            <person name="Tsai W.C."/>
            <person name="Van de Peer Y."/>
            <person name="Liu Z.J."/>
        </authorList>
    </citation>
    <scope>NUCLEOTIDE SEQUENCE [LARGE SCALE GENOMIC DNA]</scope>
    <source>
        <strain evidence="4">cv. Shenzhen</strain>
        <tissue evidence="3">Stem</tissue>
    </source>
</reference>
<dbReference type="Pfam" id="PF00012">
    <property type="entry name" value="HSP70"/>
    <property type="match status" value="1"/>
</dbReference>
<dbReference type="Gene3D" id="3.30.420.40">
    <property type="match status" value="2"/>
</dbReference>
<evidence type="ECO:0000256" key="1">
    <source>
        <dbReference type="ARBA" id="ARBA00022741"/>
    </source>
</evidence>
<accession>A0A2H9ZSH9</accession>
<keyword evidence="2" id="KW-0067">ATP-binding</keyword>
<dbReference type="GO" id="GO:0005524">
    <property type="term" value="F:ATP binding"/>
    <property type="evidence" value="ECO:0007669"/>
    <property type="project" value="UniProtKB-KW"/>
</dbReference>
<dbReference type="GO" id="GO:0140662">
    <property type="term" value="F:ATP-dependent protein folding chaperone"/>
    <property type="evidence" value="ECO:0007669"/>
    <property type="project" value="InterPro"/>
</dbReference>
<sequence>MNQCGWPISRQTLFSLLLHRAIYNIKLQASKQASGSVRAMAPIRVGIDLVQSPLRVGGLVLGRYIVVRGSMEVKITGKTATNEQVMLGVTEARNVVQSYFGSPSFDAAVLVVGNNLSDNRLEIISGIARSIGFNVTQVVREYTAISAAYYEKENLERDTTIVIISLNGGILDVSLLTLELSYQYVLHFHEASREPIHFEKHQEESHQFGGIFGFVAGAVKTVVLDPIDKAFNILKDILSADKFKEHPEPSKVVFVGQAGGFEKLRQAAKERFPQAEVWAGVDDPTELGAIGASVLSYQDRKLEMNPRSKLSRTYDPEEDSNIN</sequence>